<sequence length="69" mass="8124">MSQSNVPRVIKQPVTQLVEEDVQPSTSKITRMETEQVNIATLIHDPKKRPQIWDYPINQRDEIRTAYMM</sequence>
<name>A0ABU6SG12_9FABA</name>
<keyword evidence="2" id="KW-1185">Reference proteome</keyword>
<protein>
    <submittedName>
        <fullName evidence="1">Uncharacterized protein</fullName>
    </submittedName>
</protein>
<comment type="caution">
    <text evidence="1">The sequence shown here is derived from an EMBL/GenBank/DDBJ whole genome shotgun (WGS) entry which is preliminary data.</text>
</comment>
<dbReference type="Proteomes" id="UP001341840">
    <property type="component" value="Unassembled WGS sequence"/>
</dbReference>
<reference evidence="1 2" key="1">
    <citation type="journal article" date="2023" name="Plants (Basel)">
        <title>Bridging the Gap: Combining Genomics and Transcriptomics Approaches to Understand Stylosanthes scabra, an Orphan Legume from the Brazilian Caatinga.</title>
        <authorList>
            <person name="Ferreira-Neto J.R.C."/>
            <person name="da Silva M.D."/>
            <person name="Binneck E."/>
            <person name="de Melo N.F."/>
            <person name="da Silva R.H."/>
            <person name="de Melo A.L.T.M."/>
            <person name="Pandolfi V."/>
            <person name="Bustamante F.O."/>
            <person name="Brasileiro-Vidal A.C."/>
            <person name="Benko-Iseppon A.M."/>
        </authorList>
    </citation>
    <scope>NUCLEOTIDE SEQUENCE [LARGE SCALE GENOMIC DNA]</scope>
    <source>
        <tissue evidence="1">Leaves</tissue>
    </source>
</reference>
<evidence type="ECO:0000313" key="1">
    <source>
        <dbReference type="EMBL" id="MED6134943.1"/>
    </source>
</evidence>
<evidence type="ECO:0000313" key="2">
    <source>
        <dbReference type="Proteomes" id="UP001341840"/>
    </source>
</evidence>
<proteinExistence type="predicted"/>
<organism evidence="1 2">
    <name type="scientific">Stylosanthes scabra</name>
    <dbReference type="NCBI Taxonomy" id="79078"/>
    <lineage>
        <taxon>Eukaryota</taxon>
        <taxon>Viridiplantae</taxon>
        <taxon>Streptophyta</taxon>
        <taxon>Embryophyta</taxon>
        <taxon>Tracheophyta</taxon>
        <taxon>Spermatophyta</taxon>
        <taxon>Magnoliopsida</taxon>
        <taxon>eudicotyledons</taxon>
        <taxon>Gunneridae</taxon>
        <taxon>Pentapetalae</taxon>
        <taxon>rosids</taxon>
        <taxon>fabids</taxon>
        <taxon>Fabales</taxon>
        <taxon>Fabaceae</taxon>
        <taxon>Papilionoideae</taxon>
        <taxon>50 kb inversion clade</taxon>
        <taxon>dalbergioids sensu lato</taxon>
        <taxon>Dalbergieae</taxon>
        <taxon>Pterocarpus clade</taxon>
        <taxon>Stylosanthes</taxon>
    </lineage>
</organism>
<feature type="non-terminal residue" evidence="1">
    <location>
        <position position="69"/>
    </location>
</feature>
<accession>A0ABU6SG12</accession>
<dbReference type="EMBL" id="JASCZI010060648">
    <property type="protein sequence ID" value="MED6134943.1"/>
    <property type="molecule type" value="Genomic_DNA"/>
</dbReference>
<gene>
    <name evidence="1" type="ORF">PIB30_041757</name>
</gene>